<organism evidence="1 2">
    <name type="scientific">Rouxiella chamberiensis</name>
    <dbReference type="NCBI Taxonomy" id="1513468"/>
    <lineage>
        <taxon>Bacteria</taxon>
        <taxon>Pseudomonadati</taxon>
        <taxon>Pseudomonadota</taxon>
        <taxon>Gammaproteobacteria</taxon>
        <taxon>Enterobacterales</taxon>
        <taxon>Yersiniaceae</taxon>
        <taxon>Rouxiella</taxon>
    </lineage>
</organism>
<evidence type="ECO:0000313" key="1">
    <source>
        <dbReference type="EMBL" id="WAT02677.1"/>
    </source>
</evidence>
<keyword evidence="2" id="KW-1185">Reference proteome</keyword>
<evidence type="ECO:0008006" key="3">
    <source>
        <dbReference type="Google" id="ProtNLM"/>
    </source>
</evidence>
<name>A0ABY7HTD7_9GAMM</name>
<gene>
    <name evidence="1" type="ORF">O1V66_09140</name>
</gene>
<reference evidence="1" key="1">
    <citation type="submission" date="2022-12" db="EMBL/GenBank/DDBJ databases">
        <title>Complete genome sequence of an Australian strain of Rouxiella badensis DAR84756 and resolution of the R. badensis DSM100043 and R. chamberiensis DSM28324 genomes.</title>
        <authorList>
            <person name="Paul S."/>
            <person name="Anderson P.J."/>
            <person name="Maynard G."/>
            <person name="Dyall-Smith M."/>
            <person name="Kudinha T."/>
        </authorList>
    </citation>
    <scope>NUCLEOTIDE SEQUENCE</scope>
    <source>
        <strain evidence="1">DSM 28324</strain>
    </source>
</reference>
<dbReference type="InterPro" id="IPR013388">
    <property type="entry name" value="T3SS_OrgA/MxiK"/>
</dbReference>
<evidence type="ECO:0000313" key="2">
    <source>
        <dbReference type="Proteomes" id="UP001164712"/>
    </source>
</evidence>
<sequence length="186" mass="20835">MRDAAMLQTVLFNPCAWIHKDRLVIPENFNNQKCLGLINQALIKQYSLGTEIPKIVKGSLTGMVIEHWFALPRISRMLACQRYRAALQYQGEFNHLSASDQNFCKLESADVQPVYIGRPIMSLCLDACGAHMLVSLSPLLPRVIAQRISLLFSESAMLRQLAPAPKALSPMHFKLAIQYAQHSASL</sequence>
<protein>
    <recommendedName>
        <fullName evidence="3">Type III secretion apparatus protein OrgA/MxiK</fullName>
    </recommendedName>
</protein>
<dbReference type="Pfam" id="PF09482">
    <property type="entry name" value="OrgA_MxiK"/>
    <property type="match status" value="1"/>
</dbReference>
<accession>A0ABY7HTD7</accession>
<dbReference type="RefSeq" id="WP_052673374.1">
    <property type="nucleotide sequence ID" value="NZ_CP114058.1"/>
</dbReference>
<proteinExistence type="predicted"/>
<dbReference type="Proteomes" id="UP001164712">
    <property type="component" value="Chromosome"/>
</dbReference>
<dbReference type="EMBL" id="CP114058">
    <property type="protein sequence ID" value="WAT02677.1"/>
    <property type="molecule type" value="Genomic_DNA"/>
</dbReference>